<organism evidence="1 2">
    <name type="scientific">Secundilactobacillus similis DSM 23365 = JCM 2765</name>
    <dbReference type="NCBI Taxonomy" id="1423804"/>
    <lineage>
        <taxon>Bacteria</taxon>
        <taxon>Bacillati</taxon>
        <taxon>Bacillota</taxon>
        <taxon>Bacilli</taxon>
        <taxon>Lactobacillales</taxon>
        <taxon>Lactobacillaceae</taxon>
        <taxon>Secundilactobacillus</taxon>
    </lineage>
</organism>
<evidence type="ECO:0000313" key="1">
    <source>
        <dbReference type="EMBL" id="KRN23836.1"/>
    </source>
</evidence>
<dbReference type="Proteomes" id="UP000051442">
    <property type="component" value="Unassembled WGS sequence"/>
</dbReference>
<name>A0A0R2FG76_9LACO</name>
<protein>
    <submittedName>
        <fullName evidence="1">Uncharacterized protein</fullName>
    </submittedName>
</protein>
<comment type="caution">
    <text evidence="1">The sequence shown here is derived from an EMBL/GenBank/DDBJ whole genome shotgun (WGS) entry which is preliminary data.</text>
</comment>
<accession>A0A0R2FG76</accession>
<dbReference type="PATRIC" id="fig|1423804.4.peg.634"/>
<dbReference type="AlphaFoldDB" id="A0A0R2FG76"/>
<proteinExistence type="predicted"/>
<dbReference type="RefSeq" id="WP_054735959.1">
    <property type="nucleotide sequence ID" value="NZ_AYZM01000087.1"/>
</dbReference>
<keyword evidence="2" id="KW-1185">Reference proteome</keyword>
<gene>
    <name evidence="1" type="ORF">FD14_GL000589</name>
</gene>
<dbReference type="EMBL" id="AYZM01000087">
    <property type="protein sequence ID" value="KRN23836.1"/>
    <property type="molecule type" value="Genomic_DNA"/>
</dbReference>
<evidence type="ECO:0000313" key="2">
    <source>
        <dbReference type="Proteomes" id="UP000051442"/>
    </source>
</evidence>
<reference evidence="1 2" key="1">
    <citation type="journal article" date="2015" name="Genome Announc.">
        <title>Expanding the biotechnology potential of lactobacilli through comparative genomics of 213 strains and associated genera.</title>
        <authorList>
            <person name="Sun Z."/>
            <person name="Harris H.M."/>
            <person name="McCann A."/>
            <person name="Guo C."/>
            <person name="Argimon S."/>
            <person name="Zhang W."/>
            <person name="Yang X."/>
            <person name="Jeffery I.B."/>
            <person name="Cooney J.C."/>
            <person name="Kagawa T.F."/>
            <person name="Liu W."/>
            <person name="Song Y."/>
            <person name="Salvetti E."/>
            <person name="Wrobel A."/>
            <person name="Rasinkangas P."/>
            <person name="Parkhill J."/>
            <person name="Rea M.C."/>
            <person name="O'Sullivan O."/>
            <person name="Ritari J."/>
            <person name="Douillard F.P."/>
            <person name="Paul Ross R."/>
            <person name="Yang R."/>
            <person name="Briner A.E."/>
            <person name="Felis G.E."/>
            <person name="de Vos W.M."/>
            <person name="Barrangou R."/>
            <person name="Klaenhammer T.R."/>
            <person name="Caufield P.W."/>
            <person name="Cui Y."/>
            <person name="Zhang H."/>
            <person name="O'Toole P.W."/>
        </authorList>
    </citation>
    <scope>NUCLEOTIDE SEQUENCE [LARGE SCALE GENOMIC DNA]</scope>
    <source>
        <strain evidence="1 2">DSM 23365</strain>
    </source>
</reference>
<sequence>MSKQDQKSLSIAETQIQAKLATLIDNPVSAWFKPLADVFTTGMAEGLQSAYIIYTAESQNKHIRDLGADVYEKATTWGSPFFKALLQLLNDPKSADFHELDDRLHQQLIRTNELHSFEEIQTLPVPQLYRSDLLDIYFFGWEFGFRYAYWMLLRQPNPDDSQNEALLETAKVRATKEAQRQRSLADQLPALRDGVYAKLLGGVFA</sequence>
<dbReference type="OrthoDB" id="2293638at2"/>